<dbReference type="Proteomes" id="UP000325690">
    <property type="component" value="Unassembled WGS sequence"/>
</dbReference>
<dbReference type="InterPro" id="IPR013078">
    <property type="entry name" value="His_Pase_superF_clade-1"/>
</dbReference>
<comment type="caution">
    <text evidence="3">The sequence shown here is derived from an EMBL/GenBank/DDBJ whole genome shotgun (WGS) entry which is preliminary data.</text>
</comment>
<dbReference type="InterPro" id="IPR000086">
    <property type="entry name" value="NUDIX_hydrolase_dom"/>
</dbReference>
<dbReference type="GO" id="GO:0016787">
    <property type="term" value="F:hydrolase activity"/>
    <property type="evidence" value="ECO:0007669"/>
    <property type="project" value="UniProtKB-KW"/>
</dbReference>
<dbReference type="Gene3D" id="3.40.50.1240">
    <property type="entry name" value="Phosphoglycerate mutase-like"/>
    <property type="match status" value="1"/>
</dbReference>
<dbReference type="PANTHER" id="PTHR43222:SF9">
    <property type="entry name" value="8-OXO-(D)GTP PHOSPHATASE"/>
    <property type="match status" value="1"/>
</dbReference>
<dbReference type="AlphaFoldDB" id="A0A5N5V8K1"/>
<dbReference type="SMART" id="SM00855">
    <property type="entry name" value="PGAM"/>
    <property type="match status" value="1"/>
</dbReference>
<dbReference type="PROSITE" id="PS51462">
    <property type="entry name" value="NUDIX"/>
    <property type="match status" value="1"/>
</dbReference>
<proteinExistence type="predicted"/>
<feature type="domain" description="Nudix hydrolase" evidence="2">
    <location>
        <begin position="4"/>
        <end position="131"/>
    </location>
</feature>
<evidence type="ECO:0000313" key="4">
    <source>
        <dbReference type="Proteomes" id="UP000325690"/>
    </source>
</evidence>
<dbReference type="InterPro" id="IPR029033">
    <property type="entry name" value="His_PPase_superfam"/>
</dbReference>
<dbReference type="RefSeq" id="WP_003889234.1">
    <property type="nucleotide sequence ID" value="NZ_ANBO01000007.1"/>
</dbReference>
<reference evidence="3 4" key="1">
    <citation type="submission" date="2012-10" db="EMBL/GenBank/DDBJ databases">
        <title>The draft sequence of the Mycobacterium pheli genome.</title>
        <authorList>
            <person name="Pettersson B.M.F."/>
            <person name="Das S."/>
            <person name="Dasgupta S."/>
            <person name="Bhattacharya A."/>
            <person name="Kirsebom L.A."/>
        </authorList>
    </citation>
    <scope>NUCLEOTIDE SEQUENCE [LARGE SCALE GENOMIC DNA]</scope>
    <source>
        <strain evidence="3 4">CCUG 21000</strain>
    </source>
</reference>
<keyword evidence="1 3" id="KW-0378">Hydrolase</keyword>
<dbReference type="Pfam" id="PF00300">
    <property type="entry name" value="His_Phos_1"/>
    <property type="match status" value="1"/>
</dbReference>
<dbReference type="PANTHER" id="PTHR43222">
    <property type="entry name" value="NUDIX HYDROLASE 23"/>
    <property type="match status" value="1"/>
</dbReference>
<dbReference type="Gene3D" id="3.90.79.10">
    <property type="entry name" value="Nucleoside Triphosphate Pyrophosphohydrolase"/>
    <property type="match status" value="1"/>
</dbReference>
<dbReference type="SUPFAM" id="SSF55811">
    <property type="entry name" value="Nudix"/>
    <property type="match status" value="1"/>
</dbReference>
<dbReference type="EMBL" id="ANBP01000011">
    <property type="protein sequence ID" value="KAB7756839.1"/>
    <property type="molecule type" value="Genomic_DNA"/>
</dbReference>
<evidence type="ECO:0000313" key="3">
    <source>
        <dbReference type="EMBL" id="KAB7756839.1"/>
    </source>
</evidence>
<dbReference type="CDD" id="cd03673">
    <property type="entry name" value="NUDIX_Ap6A_hydrolase"/>
    <property type="match status" value="1"/>
</dbReference>
<dbReference type="GeneID" id="74302425"/>
<keyword evidence="4" id="KW-1185">Reference proteome</keyword>
<evidence type="ECO:0000256" key="1">
    <source>
        <dbReference type="ARBA" id="ARBA00022801"/>
    </source>
</evidence>
<name>A0A5N5V8K1_MYCPH</name>
<gene>
    <name evidence="3" type="ORF">MPHL21000_09485</name>
</gene>
<dbReference type="InterPro" id="IPR015797">
    <property type="entry name" value="NUDIX_hydrolase-like_dom_sf"/>
</dbReference>
<protein>
    <submittedName>
        <fullName evidence="3">NUDIX hydrolase</fullName>
    </submittedName>
</protein>
<organism evidence="3 4">
    <name type="scientific">Mycolicibacterium phlei DSM 43239 = CCUG 21000</name>
    <dbReference type="NCBI Taxonomy" id="1226750"/>
    <lineage>
        <taxon>Bacteria</taxon>
        <taxon>Bacillati</taxon>
        <taxon>Actinomycetota</taxon>
        <taxon>Actinomycetes</taxon>
        <taxon>Mycobacteriales</taxon>
        <taxon>Mycobacteriaceae</taxon>
        <taxon>Mycolicibacterium</taxon>
    </lineage>
</organism>
<dbReference type="Pfam" id="PF00293">
    <property type="entry name" value="NUDIX"/>
    <property type="match status" value="1"/>
</dbReference>
<dbReference type="SUPFAM" id="SSF53254">
    <property type="entry name" value="Phosphoglycerate mutase-like"/>
    <property type="match status" value="1"/>
</dbReference>
<sequence length="298" mass="33041">MSTPTIHAAGAVLWRPGAGAAPEVAVIHRPRYDDWSLPKGKVDPGEIEPVTAVREVAEETGYTAHLGRRLVSVSYPVDGAVKKVRYWAARQVSGEFGPNEEVDELKWLPLDEAMKQVGYPHDRKVLRRFAKFPADTKTVLIVRHGTAGSKSRYKGDDRKRPLDKKGRAQAEALVDLLLAFGADTLFAADRVRCVSTLEPLSHRLAAPIHSEPLLTEEAYAEDRKAARQRFLELAAHPGTPVICTQGKVIPDLIEWWCARDGVRPDKSRNRKGSTWVLSFHDGRMIAADHLGSPLAIKR</sequence>
<dbReference type="InterPro" id="IPR020084">
    <property type="entry name" value="NUDIX_hydrolase_CS"/>
</dbReference>
<accession>A0A5N5V8K1</accession>
<evidence type="ECO:0000259" key="2">
    <source>
        <dbReference type="PROSITE" id="PS51462"/>
    </source>
</evidence>
<dbReference type="PROSITE" id="PS00893">
    <property type="entry name" value="NUDIX_BOX"/>
    <property type="match status" value="1"/>
</dbReference>
<dbReference type="CDD" id="cd07067">
    <property type="entry name" value="HP_PGM_like"/>
    <property type="match status" value="1"/>
</dbReference>